<dbReference type="Pfam" id="PF09349">
    <property type="entry name" value="OHCU_decarbox"/>
    <property type="match status" value="1"/>
</dbReference>
<reference evidence="8 9" key="1">
    <citation type="journal article" date="2019" name="Front. Microbiol.">
        <title>Genomic Features for Desiccation Tolerance and Sugar Biosynthesis in the Extremophile Gloeocapsopsis sp. UTEX B3054.</title>
        <authorList>
            <person name="Urrejola C."/>
            <person name="Alcorta J."/>
            <person name="Salas L."/>
            <person name="Vasquez M."/>
            <person name="Polz M.F."/>
            <person name="Vicuna R."/>
            <person name="Diez B."/>
        </authorList>
    </citation>
    <scope>NUCLEOTIDE SEQUENCE [LARGE SCALE GENOMIC DNA]</scope>
    <source>
        <strain evidence="8 9">1H9</strain>
    </source>
</reference>
<dbReference type="GO" id="GO:0019628">
    <property type="term" value="P:urate catabolic process"/>
    <property type="evidence" value="ECO:0007669"/>
    <property type="project" value="UniProtKB-UniPathway"/>
</dbReference>
<dbReference type="Proteomes" id="UP000441797">
    <property type="component" value="Unassembled WGS sequence"/>
</dbReference>
<dbReference type="InterPro" id="IPR017580">
    <property type="entry name" value="OHCU_decarboxylase-1"/>
</dbReference>
<evidence type="ECO:0000256" key="6">
    <source>
        <dbReference type="ARBA" id="ARBA00023239"/>
    </source>
</evidence>
<protein>
    <recommendedName>
        <fullName evidence="3">2-oxo-4-hydroxy-4-carboxy-5-ureidoimidazoline decarboxylase</fullName>
        <ecNumber evidence="3">4.1.1.97</ecNumber>
    </recommendedName>
</protein>
<keyword evidence="5" id="KW-0210">Decarboxylase</keyword>
<dbReference type="InterPro" id="IPR018020">
    <property type="entry name" value="OHCU_decarboxylase"/>
</dbReference>
<dbReference type="PANTHER" id="PTHR43466">
    <property type="entry name" value="2-OXO-4-HYDROXY-4-CARBOXY-5-UREIDOIMIDAZOLINE DECARBOXYLASE-RELATED"/>
    <property type="match status" value="1"/>
</dbReference>
<evidence type="ECO:0000256" key="2">
    <source>
        <dbReference type="ARBA" id="ARBA00004754"/>
    </source>
</evidence>
<evidence type="ECO:0000256" key="4">
    <source>
        <dbReference type="ARBA" id="ARBA00022631"/>
    </source>
</evidence>
<dbReference type="Gene3D" id="1.10.3330.10">
    <property type="entry name" value="Oxo-4-hydroxy-4-carboxy-5-ureidoimidazoline decarboxylase"/>
    <property type="match status" value="1"/>
</dbReference>
<comment type="caution">
    <text evidence="8">The sequence shown here is derived from an EMBL/GenBank/DDBJ whole genome shotgun (WGS) entry which is preliminary data.</text>
</comment>
<feature type="domain" description="Oxo-4-hydroxy-4-carboxy-5-ureidoimidazoline decarboxylase" evidence="7">
    <location>
        <begin position="9"/>
        <end position="161"/>
    </location>
</feature>
<dbReference type="InterPro" id="IPR036778">
    <property type="entry name" value="OHCU_decarboxylase_sf"/>
</dbReference>
<dbReference type="NCBIfam" id="TIGR03164">
    <property type="entry name" value="UHCUDC"/>
    <property type="match status" value="1"/>
</dbReference>
<evidence type="ECO:0000313" key="8">
    <source>
        <dbReference type="EMBL" id="MUL35722.1"/>
    </source>
</evidence>
<evidence type="ECO:0000256" key="1">
    <source>
        <dbReference type="ARBA" id="ARBA00001163"/>
    </source>
</evidence>
<dbReference type="EMBL" id="NAPY01000005">
    <property type="protein sequence ID" value="MUL35722.1"/>
    <property type="molecule type" value="Genomic_DNA"/>
</dbReference>
<evidence type="ECO:0000313" key="9">
    <source>
        <dbReference type="Proteomes" id="UP000441797"/>
    </source>
</evidence>
<dbReference type="GO" id="GO:0006144">
    <property type="term" value="P:purine nucleobase metabolic process"/>
    <property type="evidence" value="ECO:0007669"/>
    <property type="project" value="UniProtKB-KW"/>
</dbReference>
<comment type="pathway">
    <text evidence="2">Purine metabolism; urate degradation; (S)-allantoin from urate: step 3/3.</text>
</comment>
<dbReference type="GO" id="GO:0000255">
    <property type="term" value="P:allantoin metabolic process"/>
    <property type="evidence" value="ECO:0007669"/>
    <property type="project" value="InterPro"/>
</dbReference>
<dbReference type="AlphaFoldDB" id="A0A6N8FT24"/>
<evidence type="ECO:0000259" key="7">
    <source>
        <dbReference type="Pfam" id="PF09349"/>
    </source>
</evidence>
<organism evidence="8 9">
    <name type="scientific">Gloeocapsopsis dulcis AAB1 = 1H9</name>
    <dbReference type="NCBI Taxonomy" id="1433147"/>
    <lineage>
        <taxon>Bacteria</taxon>
        <taxon>Bacillati</taxon>
        <taxon>Cyanobacteriota</taxon>
        <taxon>Cyanophyceae</taxon>
        <taxon>Oscillatoriophycideae</taxon>
        <taxon>Chroococcales</taxon>
        <taxon>Chroococcaceae</taxon>
        <taxon>Gloeocapsopsis</taxon>
        <taxon>Gloeocapsopsis dulcis</taxon>
    </lineage>
</organism>
<sequence>MNHSLPELNQMNQNDFVAALGWVFEGSPWVAAKAWANKPFTDVSSLHQSMVDVIREASDAEKLALVCAHPDLGAKAKMAEASVKEQAGVGLDRLSPEEYNKFHYLNQAYKEKFNFPFIVAVRNHTKESILVNFSQRLENSKETELQTVLSEIEKIALFRLQQVIDDQ</sequence>
<dbReference type="PANTHER" id="PTHR43466:SF1">
    <property type="entry name" value="2-OXO-4-HYDROXY-4-CARBOXY-5-UREIDOIMIDAZOLINE DECARBOXYLASE-RELATED"/>
    <property type="match status" value="1"/>
</dbReference>
<dbReference type="UniPathway" id="UPA00394">
    <property type="reaction ID" value="UER00652"/>
</dbReference>
<accession>A0A6N8FT24</accession>
<dbReference type="SUPFAM" id="SSF158694">
    <property type="entry name" value="UraD-Like"/>
    <property type="match status" value="1"/>
</dbReference>
<keyword evidence="4" id="KW-0659">Purine metabolism</keyword>
<keyword evidence="9" id="KW-1185">Reference proteome</keyword>
<proteinExistence type="predicted"/>
<keyword evidence="6" id="KW-0456">Lyase</keyword>
<dbReference type="RefSeq" id="WP_105218542.1">
    <property type="nucleotide sequence ID" value="NZ_CAWNSU010000117.1"/>
</dbReference>
<comment type="catalytic activity">
    <reaction evidence="1">
        <text>5-hydroxy-2-oxo-4-ureido-2,5-dihydro-1H-imidazole-5-carboxylate + H(+) = (S)-allantoin + CO2</text>
        <dbReference type="Rhea" id="RHEA:26301"/>
        <dbReference type="ChEBI" id="CHEBI:15378"/>
        <dbReference type="ChEBI" id="CHEBI:15678"/>
        <dbReference type="ChEBI" id="CHEBI:16526"/>
        <dbReference type="ChEBI" id="CHEBI:58639"/>
        <dbReference type="EC" id="4.1.1.97"/>
    </reaction>
</comment>
<name>A0A6N8FT24_9CHRO</name>
<gene>
    <name evidence="8" type="ORF">BWI75_04990</name>
</gene>
<dbReference type="GO" id="GO:0051997">
    <property type="term" value="F:2-oxo-4-hydroxy-4-carboxy-5-ureidoimidazoline decarboxylase activity"/>
    <property type="evidence" value="ECO:0007669"/>
    <property type="project" value="UniProtKB-EC"/>
</dbReference>
<dbReference type="EC" id="4.1.1.97" evidence="3"/>
<evidence type="ECO:0000256" key="5">
    <source>
        <dbReference type="ARBA" id="ARBA00022793"/>
    </source>
</evidence>
<evidence type="ECO:0000256" key="3">
    <source>
        <dbReference type="ARBA" id="ARBA00012257"/>
    </source>
</evidence>
<dbReference type="OrthoDB" id="9800909at2"/>